<dbReference type="InterPro" id="IPR022894">
    <property type="entry name" value="Oligoribonuclease"/>
</dbReference>
<sequence>LGIRMATISDPLARIIWVDCEMTGLDVNTKTIVEVACVVTEADLTVVEDGLNVVISHPENVLQSMDSWCKKTFAANGLLKEIQASEISLEQAEQEKYMPTFASHLHYRTIDVSSIKELAKRWYPDIYAKRPRKAEAHRALDDICESIEELQWYRKNIFVPHT</sequence>
<keyword evidence="3" id="KW-0378">Hydrolase</keyword>
<comment type="similarity">
    <text evidence="1">Belongs to the oligoribonuclease family.</text>
</comment>
<protein>
    <submittedName>
        <fullName evidence="6">Exonuclease domain-containing protein</fullName>
    </submittedName>
</protein>
<proteinExistence type="inferred from homology"/>
<evidence type="ECO:0000259" key="5">
    <source>
        <dbReference type="SMART" id="SM00479"/>
    </source>
</evidence>
<name>A0A183DRK4_9BILA</name>
<dbReference type="InterPro" id="IPR012337">
    <property type="entry name" value="RNaseH-like_sf"/>
</dbReference>
<keyword evidence="4" id="KW-0269">Exonuclease</keyword>
<dbReference type="PANTHER" id="PTHR11046">
    <property type="entry name" value="OLIGORIBONUCLEASE, MITOCHONDRIAL"/>
    <property type="match status" value="1"/>
</dbReference>
<dbReference type="InterPro" id="IPR036397">
    <property type="entry name" value="RNaseH_sf"/>
</dbReference>
<dbReference type="CDD" id="cd06135">
    <property type="entry name" value="Orn"/>
    <property type="match status" value="1"/>
</dbReference>
<accession>A0A183DRK4</accession>
<evidence type="ECO:0000256" key="1">
    <source>
        <dbReference type="ARBA" id="ARBA00009921"/>
    </source>
</evidence>
<evidence type="ECO:0000313" key="6">
    <source>
        <dbReference type="WBParaSite" id="GPUH_0001135801-mRNA-1"/>
    </source>
</evidence>
<dbReference type="Gene3D" id="3.30.420.10">
    <property type="entry name" value="Ribonuclease H-like superfamily/Ribonuclease H"/>
    <property type="match status" value="2"/>
</dbReference>
<dbReference type="PANTHER" id="PTHR11046:SF0">
    <property type="entry name" value="OLIGORIBONUCLEASE, MITOCHONDRIAL"/>
    <property type="match status" value="1"/>
</dbReference>
<dbReference type="SUPFAM" id="SSF53098">
    <property type="entry name" value="Ribonuclease H-like"/>
    <property type="match status" value="1"/>
</dbReference>
<organism evidence="6">
    <name type="scientific">Gongylonema pulchrum</name>
    <dbReference type="NCBI Taxonomy" id="637853"/>
    <lineage>
        <taxon>Eukaryota</taxon>
        <taxon>Metazoa</taxon>
        <taxon>Ecdysozoa</taxon>
        <taxon>Nematoda</taxon>
        <taxon>Chromadorea</taxon>
        <taxon>Rhabditida</taxon>
        <taxon>Spirurina</taxon>
        <taxon>Spiruromorpha</taxon>
        <taxon>Spiruroidea</taxon>
        <taxon>Gongylonematidae</taxon>
        <taxon>Gongylonema</taxon>
    </lineage>
</organism>
<reference evidence="6" key="1">
    <citation type="submission" date="2016-06" db="UniProtKB">
        <authorList>
            <consortium name="WormBaseParasite"/>
        </authorList>
    </citation>
    <scope>IDENTIFICATION</scope>
</reference>
<evidence type="ECO:0000256" key="3">
    <source>
        <dbReference type="ARBA" id="ARBA00022801"/>
    </source>
</evidence>
<evidence type="ECO:0000256" key="4">
    <source>
        <dbReference type="ARBA" id="ARBA00022839"/>
    </source>
</evidence>
<dbReference type="Pfam" id="PF00929">
    <property type="entry name" value="RNase_T"/>
    <property type="match status" value="2"/>
</dbReference>
<dbReference type="WBParaSite" id="GPUH_0001135801-mRNA-1">
    <property type="protein sequence ID" value="GPUH_0001135801-mRNA-1"/>
    <property type="gene ID" value="GPUH_0001135801"/>
</dbReference>
<dbReference type="AlphaFoldDB" id="A0A183DRK4"/>
<keyword evidence="2" id="KW-0540">Nuclease</keyword>
<dbReference type="GO" id="GO:0000175">
    <property type="term" value="F:3'-5'-RNA exonuclease activity"/>
    <property type="evidence" value="ECO:0007669"/>
    <property type="project" value="InterPro"/>
</dbReference>
<dbReference type="InterPro" id="IPR013520">
    <property type="entry name" value="Ribonucl_H"/>
</dbReference>
<evidence type="ECO:0000256" key="2">
    <source>
        <dbReference type="ARBA" id="ARBA00022722"/>
    </source>
</evidence>
<feature type="domain" description="Exonuclease" evidence="5">
    <location>
        <begin position="14"/>
        <end position="159"/>
    </location>
</feature>
<dbReference type="GO" id="GO:0003676">
    <property type="term" value="F:nucleic acid binding"/>
    <property type="evidence" value="ECO:0007669"/>
    <property type="project" value="InterPro"/>
</dbReference>
<dbReference type="SMART" id="SM00479">
    <property type="entry name" value="EXOIII"/>
    <property type="match status" value="1"/>
</dbReference>